<dbReference type="AlphaFoldDB" id="A0A8A1LT99"/>
<sequence>MILRWIPMKAALCSKEMCVISGGRWRSLRLLPLRWKKTMMRWRVRSRVRWRTRRWILTFVSNTFSLFLHSLRVLTTNKKKCLFYCSQSRSVGARACPDSIHPGK</sequence>
<evidence type="ECO:0000313" key="1">
    <source>
        <dbReference type="EMBL" id="QSS55793.1"/>
    </source>
</evidence>
<dbReference type="VEuPathDB" id="FungiDB:I7I53_03774"/>
<dbReference type="Proteomes" id="UP000663419">
    <property type="component" value="Chromosome 4"/>
</dbReference>
<evidence type="ECO:0000313" key="2">
    <source>
        <dbReference type="Proteomes" id="UP000663419"/>
    </source>
</evidence>
<reference evidence="1" key="1">
    <citation type="submission" date="2021-01" db="EMBL/GenBank/DDBJ databases">
        <title>Chromosome-level genome assembly of a human fungal pathogen reveals clustering of transcriptionally co-regulated genes.</title>
        <authorList>
            <person name="Voorhies M."/>
            <person name="Cohen S."/>
            <person name="Shea T.P."/>
            <person name="Petrus S."/>
            <person name="Munoz J.F."/>
            <person name="Poplawski S."/>
            <person name="Goldman W.E."/>
            <person name="Michael T."/>
            <person name="Cuomo C.A."/>
            <person name="Sil A."/>
            <person name="Beyhan S."/>
        </authorList>
    </citation>
    <scope>NUCLEOTIDE SEQUENCE</scope>
    <source>
        <strain evidence="1">H88</strain>
    </source>
</reference>
<protein>
    <submittedName>
        <fullName evidence="1">Uncharacterized protein</fullName>
    </submittedName>
</protein>
<dbReference type="EMBL" id="CP069105">
    <property type="protein sequence ID" value="QSS55793.1"/>
    <property type="molecule type" value="Genomic_DNA"/>
</dbReference>
<name>A0A8A1LT99_AJEC8</name>
<proteinExistence type="predicted"/>
<accession>A0A8A1LT99</accession>
<gene>
    <name evidence="1" type="ORF">I7I53_03774</name>
</gene>
<organism evidence="1 2">
    <name type="scientific">Ajellomyces capsulatus (strain H88)</name>
    <name type="common">Darling's disease fungus</name>
    <name type="synonym">Histoplasma capsulatum</name>
    <dbReference type="NCBI Taxonomy" id="544711"/>
    <lineage>
        <taxon>Eukaryota</taxon>
        <taxon>Fungi</taxon>
        <taxon>Dikarya</taxon>
        <taxon>Ascomycota</taxon>
        <taxon>Pezizomycotina</taxon>
        <taxon>Eurotiomycetes</taxon>
        <taxon>Eurotiomycetidae</taxon>
        <taxon>Onygenales</taxon>
        <taxon>Ajellomycetaceae</taxon>
        <taxon>Histoplasma</taxon>
    </lineage>
</organism>